<dbReference type="GO" id="GO:0033177">
    <property type="term" value="C:proton-transporting two-sector ATPase complex, proton-transporting domain"/>
    <property type="evidence" value="ECO:0007669"/>
    <property type="project" value="InterPro"/>
</dbReference>
<feature type="domain" description="V-ATPase proteolipid subunit C-like" evidence="15">
    <location>
        <begin position="19"/>
        <end position="82"/>
    </location>
</feature>
<evidence type="ECO:0000256" key="11">
    <source>
        <dbReference type="ARBA" id="ARBA00023136"/>
    </source>
</evidence>
<name>A0A1I7IA53_9BACT</name>
<evidence type="ECO:0000256" key="13">
    <source>
        <dbReference type="ARBA" id="ARBA00025198"/>
    </source>
</evidence>
<keyword evidence="10 14" id="KW-0446">Lipid-binding</keyword>
<dbReference type="RefSeq" id="WP_068837572.1">
    <property type="nucleotide sequence ID" value="NZ_BMXC01000002.1"/>
</dbReference>
<evidence type="ECO:0000256" key="1">
    <source>
        <dbReference type="ARBA" id="ARBA00004141"/>
    </source>
</evidence>
<gene>
    <name evidence="14" type="primary">atpE</name>
    <name evidence="16" type="ORF">SAMN04487941_2041</name>
</gene>
<dbReference type="EMBL" id="FPCA01000002">
    <property type="protein sequence ID" value="SFU69744.1"/>
    <property type="molecule type" value="Genomic_DNA"/>
</dbReference>
<keyword evidence="12 14" id="KW-0066">ATP synthesis</keyword>
<dbReference type="Proteomes" id="UP000182491">
    <property type="component" value="Unassembled WGS sequence"/>
</dbReference>
<reference evidence="17" key="1">
    <citation type="submission" date="2016-10" db="EMBL/GenBank/DDBJ databases">
        <authorList>
            <person name="Varghese N."/>
        </authorList>
    </citation>
    <scope>NUCLEOTIDE SEQUENCE [LARGE SCALE GENOMIC DNA]</scope>
    <source>
        <strain evidence="17">DSM 18820</strain>
    </source>
</reference>
<comment type="similarity">
    <text evidence="2 14">Belongs to the ATPase C chain family.</text>
</comment>
<dbReference type="CDD" id="cd18121">
    <property type="entry name" value="ATP-synt_Fo_c"/>
    <property type="match status" value="1"/>
</dbReference>
<dbReference type="PANTHER" id="PTHR10031">
    <property type="entry name" value="ATP SYNTHASE LIPID-BINDING PROTEIN, MITOCHONDRIAL"/>
    <property type="match status" value="1"/>
</dbReference>
<dbReference type="GO" id="GO:0008289">
    <property type="term" value="F:lipid binding"/>
    <property type="evidence" value="ECO:0007669"/>
    <property type="project" value="UniProtKB-KW"/>
</dbReference>
<feature type="transmembrane region" description="Helical" evidence="14">
    <location>
        <begin position="23"/>
        <end position="41"/>
    </location>
</feature>
<dbReference type="InterPro" id="IPR020537">
    <property type="entry name" value="ATP_synth_F0_csu_DDCD_BS"/>
</dbReference>
<evidence type="ECO:0000256" key="14">
    <source>
        <dbReference type="HAMAP-Rule" id="MF_01396"/>
    </source>
</evidence>
<evidence type="ECO:0000313" key="16">
    <source>
        <dbReference type="EMBL" id="SFU69744.1"/>
    </source>
</evidence>
<evidence type="ECO:0000256" key="6">
    <source>
        <dbReference type="ARBA" id="ARBA00022692"/>
    </source>
</evidence>
<dbReference type="SUPFAM" id="SSF81333">
    <property type="entry name" value="F1F0 ATP synthase subunit C"/>
    <property type="match status" value="1"/>
</dbReference>
<keyword evidence="11 14" id="KW-0472">Membrane</keyword>
<keyword evidence="3 14" id="KW-0813">Transport</keyword>
<evidence type="ECO:0000256" key="4">
    <source>
        <dbReference type="ARBA" id="ARBA00022475"/>
    </source>
</evidence>
<organism evidence="16 17">
    <name type="scientific">Pontibacter akesuensis</name>
    <dbReference type="NCBI Taxonomy" id="388950"/>
    <lineage>
        <taxon>Bacteria</taxon>
        <taxon>Pseudomonadati</taxon>
        <taxon>Bacteroidota</taxon>
        <taxon>Cytophagia</taxon>
        <taxon>Cytophagales</taxon>
        <taxon>Hymenobacteraceae</taxon>
        <taxon>Pontibacter</taxon>
    </lineage>
</organism>
<dbReference type="PRINTS" id="PR00124">
    <property type="entry name" value="ATPASEC"/>
</dbReference>
<keyword evidence="6 14" id="KW-0812">Transmembrane</keyword>
<evidence type="ECO:0000256" key="8">
    <source>
        <dbReference type="ARBA" id="ARBA00022989"/>
    </source>
</evidence>
<dbReference type="InterPro" id="IPR038662">
    <property type="entry name" value="ATP_synth_F0_csu_sf"/>
</dbReference>
<feature type="site" description="Reversibly protonated during proton transport" evidence="14">
    <location>
        <position position="69"/>
    </location>
</feature>
<keyword evidence="7 14" id="KW-0375">Hydrogen ion transport</keyword>
<comment type="function">
    <text evidence="14">Key component of the F(0) channel; it plays a direct role in translocation across the membrane. A homomeric c-ring of between 10-14 subunits forms the central stalk rotor element with the F(1) delta and epsilon subunits.</text>
</comment>
<evidence type="ECO:0000256" key="2">
    <source>
        <dbReference type="ARBA" id="ARBA00006704"/>
    </source>
</evidence>
<accession>A0A1I7IA53</accession>
<evidence type="ECO:0000256" key="3">
    <source>
        <dbReference type="ARBA" id="ARBA00022448"/>
    </source>
</evidence>
<evidence type="ECO:0000313" key="17">
    <source>
        <dbReference type="Proteomes" id="UP000182491"/>
    </source>
</evidence>
<keyword evidence="17" id="KW-1185">Reference proteome</keyword>
<evidence type="ECO:0000256" key="9">
    <source>
        <dbReference type="ARBA" id="ARBA00023065"/>
    </source>
</evidence>
<dbReference type="GO" id="GO:0045259">
    <property type="term" value="C:proton-transporting ATP synthase complex"/>
    <property type="evidence" value="ECO:0007669"/>
    <property type="project" value="UniProtKB-KW"/>
</dbReference>
<comment type="subcellular location">
    <subcellularLocation>
        <location evidence="14">Cell membrane</location>
        <topology evidence="14">Multi-pass membrane protein</topology>
    </subcellularLocation>
    <subcellularLocation>
        <location evidence="1">Membrane</location>
        <topology evidence="1">Multi-pass membrane protein</topology>
    </subcellularLocation>
</comment>
<keyword evidence="5 14" id="KW-0138">CF(0)</keyword>
<dbReference type="AlphaFoldDB" id="A0A1I7IA53"/>
<proteinExistence type="inferred from homology"/>
<sequence>MLLAILLQALTEGAGLAIMGAGIGAGLVALGAGLGIGRIGGSAMESIARQPEAGGKIQTAMIIAAALIEGVALFGVVVCLLISFKG</sequence>
<dbReference type="OrthoDB" id="5383454at2"/>
<evidence type="ECO:0000256" key="10">
    <source>
        <dbReference type="ARBA" id="ARBA00023121"/>
    </source>
</evidence>
<dbReference type="PROSITE" id="PS00605">
    <property type="entry name" value="ATPASE_C"/>
    <property type="match status" value="1"/>
</dbReference>
<keyword evidence="8 14" id="KW-1133">Transmembrane helix</keyword>
<evidence type="ECO:0000256" key="12">
    <source>
        <dbReference type="ARBA" id="ARBA00023310"/>
    </source>
</evidence>
<dbReference type="PANTHER" id="PTHR10031:SF0">
    <property type="entry name" value="ATPASE PROTEIN 9"/>
    <property type="match status" value="1"/>
</dbReference>
<dbReference type="InterPro" id="IPR002379">
    <property type="entry name" value="ATPase_proteolipid_c-like_dom"/>
</dbReference>
<dbReference type="GO" id="GO:0046933">
    <property type="term" value="F:proton-transporting ATP synthase activity, rotational mechanism"/>
    <property type="evidence" value="ECO:0007669"/>
    <property type="project" value="UniProtKB-UniRule"/>
</dbReference>
<comment type="function">
    <text evidence="13 14">F(1)F(0) ATP synthase produces ATP from ADP in the presence of a proton or sodium gradient. F-type ATPases consist of two structural domains, F(1) containing the extramembraneous catalytic core and F(0) containing the membrane proton channel, linked together by a central stalk and a peripheral stalk. During catalysis, ATP synthesis in the catalytic domain of F(1) is coupled via a rotary mechanism of the central stalk subunits to proton translocation.</text>
</comment>
<dbReference type="Pfam" id="PF00137">
    <property type="entry name" value="ATP-synt_C"/>
    <property type="match status" value="1"/>
</dbReference>
<dbReference type="Gene3D" id="1.20.20.10">
    <property type="entry name" value="F1F0 ATP synthase subunit C"/>
    <property type="match status" value="1"/>
</dbReference>
<dbReference type="InterPro" id="IPR005953">
    <property type="entry name" value="ATP_synth_csu_bac/chlpt"/>
</dbReference>
<dbReference type="InterPro" id="IPR000454">
    <property type="entry name" value="ATP_synth_F0_csu"/>
</dbReference>
<protein>
    <recommendedName>
        <fullName evidence="14">ATP synthase subunit c</fullName>
    </recommendedName>
    <alternativeName>
        <fullName evidence="14">ATP synthase F(0) sector subunit c</fullName>
    </alternativeName>
    <alternativeName>
        <fullName evidence="14">F-type ATPase subunit c</fullName>
        <shortName evidence="14">F-ATPase subunit c</shortName>
    </alternativeName>
    <alternativeName>
        <fullName evidence="14">Lipid-binding protein</fullName>
    </alternativeName>
</protein>
<keyword evidence="9 14" id="KW-0406">Ion transport</keyword>
<keyword evidence="4 14" id="KW-1003">Cell membrane</keyword>
<dbReference type="HAMAP" id="MF_01396">
    <property type="entry name" value="ATP_synth_c_bact"/>
    <property type="match status" value="1"/>
</dbReference>
<dbReference type="GO" id="GO:0005886">
    <property type="term" value="C:plasma membrane"/>
    <property type="evidence" value="ECO:0007669"/>
    <property type="project" value="UniProtKB-SubCell"/>
</dbReference>
<evidence type="ECO:0000256" key="5">
    <source>
        <dbReference type="ARBA" id="ARBA00022547"/>
    </source>
</evidence>
<dbReference type="NCBIfam" id="TIGR01260">
    <property type="entry name" value="ATP_synt_c"/>
    <property type="match status" value="1"/>
</dbReference>
<dbReference type="STRING" id="388950.GCA_001611675_01500"/>
<evidence type="ECO:0000259" key="15">
    <source>
        <dbReference type="Pfam" id="PF00137"/>
    </source>
</evidence>
<evidence type="ECO:0000256" key="7">
    <source>
        <dbReference type="ARBA" id="ARBA00022781"/>
    </source>
</evidence>
<dbReference type="FunFam" id="1.20.20.10:FF:000004">
    <property type="entry name" value="ATP synthase subunit c"/>
    <property type="match status" value="1"/>
</dbReference>
<feature type="transmembrane region" description="Helical" evidence="14">
    <location>
        <begin position="62"/>
        <end position="84"/>
    </location>
</feature>
<dbReference type="InterPro" id="IPR035921">
    <property type="entry name" value="F/V-ATP_Csub_sf"/>
</dbReference>